<dbReference type="InterPro" id="IPR050595">
    <property type="entry name" value="Bact_response_regulator"/>
</dbReference>
<feature type="modified residue" description="4-aspartylphosphate" evidence="2">
    <location>
        <position position="58"/>
    </location>
</feature>
<name>A0A5C6S6S5_9BACT</name>
<dbReference type="CDD" id="cd17546">
    <property type="entry name" value="REC_hyHK_CKI1_RcsC-like"/>
    <property type="match status" value="1"/>
</dbReference>
<feature type="domain" description="Response regulatory" evidence="4">
    <location>
        <begin position="536"/>
        <end position="651"/>
    </location>
</feature>
<feature type="domain" description="Response regulatory" evidence="4">
    <location>
        <begin position="7"/>
        <end position="123"/>
    </location>
</feature>
<evidence type="ECO:0000313" key="5">
    <source>
        <dbReference type="EMBL" id="TXB70196.1"/>
    </source>
</evidence>
<evidence type="ECO:0000259" key="4">
    <source>
        <dbReference type="PROSITE" id="PS50110"/>
    </source>
</evidence>
<reference evidence="5 6" key="1">
    <citation type="submission" date="2019-08" db="EMBL/GenBank/DDBJ databases">
        <title>Genome of Phaeodactylibacter luteus.</title>
        <authorList>
            <person name="Bowman J.P."/>
        </authorList>
    </citation>
    <scope>NUCLEOTIDE SEQUENCE [LARGE SCALE GENOMIC DNA]</scope>
    <source>
        <strain evidence="5 6">KCTC 42180</strain>
    </source>
</reference>
<evidence type="ECO:0000256" key="1">
    <source>
        <dbReference type="ARBA" id="ARBA00022553"/>
    </source>
</evidence>
<dbReference type="SUPFAM" id="SSF52172">
    <property type="entry name" value="CheY-like"/>
    <property type="match status" value="2"/>
</dbReference>
<dbReference type="EMBL" id="VOOR01000001">
    <property type="protein sequence ID" value="TXB70196.1"/>
    <property type="molecule type" value="Genomic_DNA"/>
</dbReference>
<dbReference type="Gene3D" id="3.30.450.20">
    <property type="entry name" value="PAS domain"/>
    <property type="match status" value="1"/>
</dbReference>
<proteinExistence type="predicted"/>
<dbReference type="SMART" id="SM00448">
    <property type="entry name" value="REC"/>
    <property type="match status" value="2"/>
</dbReference>
<feature type="region of interest" description="Disordered" evidence="3">
    <location>
        <begin position="259"/>
        <end position="295"/>
    </location>
</feature>
<sequence>MISNQTKILIIEDNPADITLIRAYLDEARFKYLLYASDSLGEGIDLLWEHNPDLVLLDLNLLDVEGFKTLQLFREKAPDVPVIVMTGFKNEIMGIQSVRAGAQDFLVKGDFDSRSLVRTIRYSLQRFEAQARLQEKAEELIQKERRNRLAHQIARFGRWEMNIIDNSMKWEDDIFDFFGFPPNSFSPSLSEYLKYVHVEDKAAVEQFFETAIKDGESHNIRHRIVINNTKIKHLLVSAQVSYVEKDNSVVLMGSIQDVSGQQPAAPPKAKQPLAEEKKPEVIPPSPKEGSTAPAPQNFNFASSLLTPVSGVMNYLHLLGDTPLNERQQELLQGATGALENLTFALHNWTALHSFGQQGLNARVEAATLQEILSAVEFIRAARASQINAPVKWSVSQKLPEYIKADKEKLGQILFNLVEIGTDFGLADKEVTINIGVKGSRDADLKILLKAPFNSMAFPLSRLQEMQCSLAANEAVALQGEKEMPFAAIFQITAALKGKVELLRKTSRKAEVRLEVPILTATTTAPKALYPPSSPTRILLAEDHELSRLTTREVLSQWSPLINVDTAKDGQEAVEAAQSQLYHLILMDLQMPALSGIEAAIQIRKQSDTPILALTATASQEERDRCRMVGINSYLAKPVRPEHLLQEVSQLLA</sequence>
<dbReference type="InterPro" id="IPR001789">
    <property type="entry name" value="Sig_transdc_resp-reg_receiver"/>
</dbReference>
<organism evidence="5 6">
    <name type="scientific">Phaeodactylibacter luteus</name>
    <dbReference type="NCBI Taxonomy" id="1564516"/>
    <lineage>
        <taxon>Bacteria</taxon>
        <taxon>Pseudomonadati</taxon>
        <taxon>Bacteroidota</taxon>
        <taxon>Saprospiria</taxon>
        <taxon>Saprospirales</taxon>
        <taxon>Haliscomenobacteraceae</taxon>
        <taxon>Phaeodactylibacter</taxon>
    </lineage>
</organism>
<dbReference type="InterPro" id="IPR011006">
    <property type="entry name" value="CheY-like_superfamily"/>
</dbReference>
<dbReference type="PANTHER" id="PTHR44591:SF3">
    <property type="entry name" value="RESPONSE REGULATORY DOMAIN-CONTAINING PROTEIN"/>
    <property type="match status" value="1"/>
</dbReference>
<feature type="modified residue" description="4-aspartylphosphate" evidence="2">
    <location>
        <position position="587"/>
    </location>
</feature>
<dbReference type="Proteomes" id="UP000321580">
    <property type="component" value="Unassembled WGS sequence"/>
</dbReference>
<dbReference type="RefSeq" id="WP_147165428.1">
    <property type="nucleotide sequence ID" value="NZ_VOOR01000001.1"/>
</dbReference>
<keyword evidence="6" id="KW-1185">Reference proteome</keyword>
<dbReference type="SUPFAM" id="SSF55785">
    <property type="entry name" value="PYP-like sensor domain (PAS domain)"/>
    <property type="match status" value="1"/>
</dbReference>
<dbReference type="PROSITE" id="PS50110">
    <property type="entry name" value="RESPONSE_REGULATORY"/>
    <property type="match status" value="2"/>
</dbReference>
<dbReference type="Pfam" id="PF00072">
    <property type="entry name" value="Response_reg"/>
    <property type="match status" value="2"/>
</dbReference>
<dbReference type="AlphaFoldDB" id="A0A5C6S6S5"/>
<dbReference type="InterPro" id="IPR013655">
    <property type="entry name" value="PAS_fold_3"/>
</dbReference>
<evidence type="ECO:0000313" key="6">
    <source>
        <dbReference type="Proteomes" id="UP000321580"/>
    </source>
</evidence>
<dbReference type="PANTHER" id="PTHR44591">
    <property type="entry name" value="STRESS RESPONSE REGULATOR PROTEIN 1"/>
    <property type="match status" value="1"/>
</dbReference>
<keyword evidence="1 2" id="KW-0597">Phosphoprotein</keyword>
<gene>
    <name evidence="5" type="ORF">FRY97_00380</name>
</gene>
<accession>A0A5C6S6S5</accession>
<comment type="caution">
    <text evidence="5">The sequence shown here is derived from an EMBL/GenBank/DDBJ whole genome shotgun (WGS) entry which is preliminary data.</text>
</comment>
<evidence type="ECO:0000256" key="2">
    <source>
        <dbReference type="PROSITE-ProRule" id="PRU00169"/>
    </source>
</evidence>
<evidence type="ECO:0000256" key="3">
    <source>
        <dbReference type="SAM" id="MobiDB-lite"/>
    </source>
</evidence>
<dbReference type="Gene3D" id="3.40.50.2300">
    <property type="match status" value="2"/>
</dbReference>
<dbReference type="GO" id="GO:0000160">
    <property type="term" value="P:phosphorelay signal transduction system"/>
    <property type="evidence" value="ECO:0007669"/>
    <property type="project" value="InterPro"/>
</dbReference>
<dbReference type="Pfam" id="PF08447">
    <property type="entry name" value="PAS_3"/>
    <property type="match status" value="1"/>
</dbReference>
<dbReference type="InterPro" id="IPR035965">
    <property type="entry name" value="PAS-like_dom_sf"/>
</dbReference>
<dbReference type="CDD" id="cd00156">
    <property type="entry name" value="REC"/>
    <property type="match status" value="1"/>
</dbReference>
<feature type="compositionally biased region" description="Low complexity" evidence="3">
    <location>
        <begin position="261"/>
        <end position="272"/>
    </location>
</feature>
<protein>
    <submittedName>
        <fullName evidence="5">Response regulator</fullName>
    </submittedName>
</protein>
<dbReference type="OrthoDB" id="1489936at2"/>